<name>A0A5B7FHI6_PORTR</name>
<accession>A0A5B7FHI6</accession>
<sequence length="134" mass="14680">MRAFQCVAARIDQSPVVSFFENLLIANNVFICLKVHVKGDNLVVTSKEEEVDTYRNNNLLPVISNSTSSVGDVNLPLKVVVISLNVSLCVSQLKGAVTAYPLKTTLLLHTKLHALTTHTPLTPNQNLKENSDPK</sequence>
<organism evidence="1 2">
    <name type="scientific">Portunus trituberculatus</name>
    <name type="common">Swimming crab</name>
    <name type="synonym">Neptunus trituberculatus</name>
    <dbReference type="NCBI Taxonomy" id="210409"/>
    <lineage>
        <taxon>Eukaryota</taxon>
        <taxon>Metazoa</taxon>
        <taxon>Ecdysozoa</taxon>
        <taxon>Arthropoda</taxon>
        <taxon>Crustacea</taxon>
        <taxon>Multicrustacea</taxon>
        <taxon>Malacostraca</taxon>
        <taxon>Eumalacostraca</taxon>
        <taxon>Eucarida</taxon>
        <taxon>Decapoda</taxon>
        <taxon>Pleocyemata</taxon>
        <taxon>Brachyura</taxon>
        <taxon>Eubrachyura</taxon>
        <taxon>Portunoidea</taxon>
        <taxon>Portunidae</taxon>
        <taxon>Portuninae</taxon>
        <taxon>Portunus</taxon>
    </lineage>
</organism>
<dbReference type="EMBL" id="VSRR010007343">
    <property type="protein sequence ID" value="MPC46731.1"/>
    <property type="molecule type" value="Genomic_DNA"/>
</dbReference>
<keyword evidence="2" id="KW-1185">Reference proteome</keyword>
<proteinExistence type="predicted"/>
<dbReference type="Proteomes" id="UP000324222">
    <property type="component" value="Unassembled WGS sequence"/>
</dbReference>
<gene>
    <name evidence="1" type="ORF">E2C01_040457</name>
</gene>
<comment type="caution">
    <text evidence="1">The sequence shown here is derived from an EMBL/GenBank/DDBJ whole genome shotgun (WGS) entry which is preliminary data.</text>
</comment>
<evidence type="ECO:0000313" key="2">
    <source>
        <dbReference type="Proteomes" id="UP000324222"/>
    </source>
</evidence>
<protein>
    <submittedName>
        <fullName evidence="1">Uncharacterized protein</fullName>
    </submittedName>
</protein>
<reference evidence="1 2" key="1">
    <citation type="submission" date="2019-05" db="EMBL/GenBank/DDBJ databases">
        <title>Another draft genome of Portunus trituberculatus and its Hox gene families provides insights of decapod evolution.</title>
        <authorList>
            <person name="Jeong J.-H."/>
            <person name="Song I."/>
            <person name="Kim S."/>
            <person name="Choi T."/>
            <person name="Kim D."/>
            <person name="Ryu S."/>
            <person name="Kim W."/>
        </authorList>
    </citation>
    <scope>NUCLEOTIDE SEQUENCE [LARGE SCALE GENOMIC DNA]</scope>
    <source>
        <tissue evidence="1">Muscle</tissue>
    </source>
</reference>
<evidence type="ECO:0000313" key="1">
    <source>
        <dbReference type="EMBL" id="MPC46731.1"/>
    </source>
</evidence>
<dbReference type="AlphaFoldDB" id="A0A5B7FHI6"/>